<organism evidence="1 2">
    <name type="scientific">Rheinheimera marina</name>
    <dbReference type="NCBI Taxonomy" id="1774958"/>
    <lineage>
        <taxon>Bacteria</taxon>
        <taxon>Pseudomonadati</taxon>
        <taxon>Pseudomonadota</taxon>
        <taxon>Gammaproteobacteria</taxon>
        <taxon>Chromatiales</taxon>
        <taxon>Chromatiaceae</taxon>
        <taxon>Rheinheimera</taxon>
    </lineage>
</organism>
<dbReference type="SUPFAM" id="SSF69255">
    <property type="entry name" value="gp5 N-terminal domain-like"/>
    <property type="match status" value="1"/>
</dbReference>
<protein>
    <recommendedName>
        <fullName evidence="3">Phage protein</fullName>
    </recommendedName>
</protein>
<comment type="caution">
    <text evidence="1">The sequence shown here is derived from an EMBL/GenBank/DDBJ whole genome shotgun (WGS) entry which is preliminary data.</text>
</comment>
<evidence type="ECO:0008006" key="3">
    <source>
        <dbReference type="Google" id="ProtNLM"/>
    </source>
</evidence>
<keyword evidence="2" id="KW-1185">Reference proteome</keyword>
<name>A0ABV9JIR4_9GAMM</name>
<dbReference type="RefSeq" id="WP_377332256.1">
    <property type="nucleotide sequence ID" value="NZ_JBHSGB010000005.1"/>
</dbReference>
<sequence length="540" mass="58986">MKLLKRLTIGSEVRELVDHQVILELSSGGRGIVTVKGDATKGQLISLDLGYNNQPVRWFTGYITKVTPAGNGTNRLVVRELAGILAENWPLSIQHPTLKQVITQLATDTGLGFVLPEQADYTNKPIANFTSQGTGYQLLANLFKAFNVPDGVWYQQQDGQIFVGSYQHSRWASKPVEIPKELSQQQTNNSWKLLAMPAMRPGALVNGNKVNQIELQGDSMTLTWLTSQQDNSQLQRQIKTAFPEIAGGYHVPRFAVVTAISDKASAGDSNNPFRPRYAVDIQLQNEFGQPDATVPIYKAIPLPVMFAGTEQGLLQFPLEGTIVEVGFAYGRPDKPFIRTILGAGWSLPTIEPGEQLQQQRAEVFSRTDTAGNQHQATDQTQTSTAWQKTIQADSYLAELGHSETHVQQHSLETIGGKKLIEALGAIDLLAGDDITLGSLGNMHIATAGELIETVGKLRHSVAEELQKIQAPKHWAGDDATNIYDLLKQLMDCVSQLADHCANHKHLVGTTMSQAPDIASSMTSRKSQANGLKDTLTPLLG</sequence>
<proteinExistence type="predicted"/>
<reference evidence="2" key="1">
    <citation type="journal article" date="2019" name="Int. J. Syst. Evol. Microbiol.">
        <title>The Global Catalogue of Microorganisms (GCM) 10K type strain sequencing project: providing services to taxonomists for standard genome sequencing and annotation.</title>
        <authorList>
            <consortium name="The Broad Institute Genomics Platform"/>
            <consortium name="The Broad Institute Genome Sequencing Center for Infectious Disease"/>
            <person name="Wu L."/>
            <person name="Ma J."/>
        </authorList>
    </citation>
    <scope>NUCLEOTIDE SEQUENCE [LARGE SCALE GENOMIC DNA]</scope>
    <source>
        <strain evidence="2">DT28</strain>
    </source>
</reference>
<evidence type="ECO:0000313" key="2">
    <source>
        <dbReference type="Proteomes" id="UP001595962"/>
    </source>
</evidence>
<dbReference type="SUPFAM" id="SSF69349">
    <property type="entry name" value="Phage fibre proteins"/>
    <property type="match status" value="1"/>
</dbReference>
<dbReference type="SUPFAM" id="SSF69279">
    <property type="entry name" value="Phage tail proteins"/>
    <property type="match status" value="1"/>
</dbReference>
<accession>A0ABV9JIR4</accession>
<dbReference type="EMBL" id="JBHSGB010000005">
    <property type="protein sequence ID" value="MFC4654387.1"/>
    <property type="molecule type" value="Genomic_DNA"/>
</dbReference>
<evidence type="ECO:0000313" key="1">
    <source>
        <dbReference type="EMBL" id="MFC4654387.1"/>
    </source>
</evidence>
<gene>
    <name evidence="1" type="ORF">ACFO3I_05015</name>
</gene>
<dbReference type="Proteomes" id="UP001595962">
    <property type="component" value="Unassembled WGS sequence"/>
</dbReference>